<sequence>MSVGDYMLLDNRGRETRYRIAEYEPVMDPNDMWHAVLDFAPRQAA</sequence>
<proteinExistence type="predicted"/>
<dbReference type="Proteomes" id="UP000828924">
    <property type="component" value="Chromosome"/>
</dbReference>
<organism evidence="1 2">
    <name type="scientific">Streptomyces formicae</name>
    <dbReference type="NCBI Taxonomy" id="1616117"/>
    <lineage>
        <taxon>Bacteria</taxon>
        <taxon>Bacillati</taxon>
        <taxon>Actinomycetota</taxon>
        <taxon>Actinomycetes</taxon>
        <taxon>Kitasatosporales</taxon>
        <taxon>Streptomycetaceae</taxon>
        <taxon>Streptomyces</taxon>
    </lineage>
</organism>
<accession>A0ABY3WTB9</accession>
<evidence type="ECO:0000313" key="2">
    <source>
        <dbReference type="Proteomes" id="UP000828924"/>
    </source>
</evidence>
<evidence type="ECO:0000313" key="1">
    <source>
        <dbReference type="EMBL" id="UNM13746.1"/>
    </source>
</evidence>
<dbReference type="EMBL" id="CP071872">
    <property type="protein sequence ID" value="UNM13746.1"/>
    <property type="molecule type" value="Genomic_DNA"/>
</dbReference>
<reference evidence="1 2" key="1">
    <citation type="submission" date="2021-03" db="EMBL/GenBank/DDBJ databases">
        <title>Complete genome of Streptomyces formicae strain 1H-GS9 (DSM 100524).</title>
        <authorList>
            <person name="Atanasov K.E."/>
            <person name="Altabella T."/>
            <person name="Ferrer A."/>
        </authorList>
    </citation>
    <scope>NUCLEOTIDE SEQUENCE [LARGE SCALE GENOMIC DNA]</scope>
    <source>
        <strain evidence="1 2">1H-GS9</strain>
    </source>
</reference>
<dbReference type="RefSeq" id="WP_242332666.1">
    <property type="nucleotide sequence ID" value="NZ_CP071872.1"/>
</dbReference>
<name>A0ABY3WTB9_9ACTN</name>
<gene>
    <name evidence="1" type="ORF">J4032_21860</name>
</gene>
<protein>
    <submittedName>
        <fullName evidence="1">Uncharacterized protein</fullName>
    </submittedName>
</protein>
<keyword evidence="2" id="KW-1185">Reference proteome</keyword>